<keyword evidence="3" id="KW-0285">Flavoprotein</keyword>
<protein>
    <submittedName>
        <fullName evidence="7">FAD-linked oxidase</fullName>
    </submittedName>
</protein>
<dbReference type="Gene3D" id="3.40.462.20">
    <property type="match status" value="1"/>
</dbReference>
<dbReference type="GO" id="GO:0071949">
    <property type="term" value="F:FAD binding"/>
    <property type="evidence" value="ECO:0007669"/>
    <property type="project" value="InterPro"/>
</dbReference>
<dbReference type="EMBL" id="MSIF01000002">
    <property type="protein sequence ID" value="OLF12945.1"/>
    <property type="molecule type" value="Genomic_DNA"/>
</dbReference>
<evidence type="ECO:0000256" key="2">
    <source>
        <dbReference type="ARBA" id="ARBA00005466"/>
    </source>
</evidence>
<evidence type="ECO:0000256" key="5">
    <source>
        <dbReference type="ARBA" id="ARBA00023002"/>
    </source>
</evidence>
<dbReference type="SUPFAM" id="SSF56176">
    <property type="entry name" value="FAD-binding/transporter-associated domain-like"/>
    <property type="match status" value="1"/>
</dbReference>
<dbReference type="InterPro" id="IPR016169">
    <property type="entry name" value="FAD-bd_PCMH_sub2"/>
</dbReference>
<dbReference type="InterPro" id="IPR036318">
    <property type="entry name" value="FAD-bd_PCMH-like_sf"/>
</dbReference>
<dbReference type="OrthoDB" id="9775082at2"/>
<evidence type="ECO:0000259" key="6">
    <source>
        <dbReference type="PROSITE" id="PS51387"/>
    </source>
</evidence>
<dbReference type="Pfam" id="PF08031">
    <property type="entry name" value="BBE"/>
    <property type="match status" value="1"/>
</dbReference>
<evidence type="ECO:0000256" key="1">
    <source>
        <dbReference type="ARBA" id="ARBA00001974"/>
    </source>
</evidence>
<dbReference type="InterPro" id="IPR006094">
    <property type="entry name" value="Oxid_FAD_bind_N"/>
</dbReference>
<dbReference type="Proteomes" id="UP000185696">
    <property type="component" value="Unassembled WGS sequence"/>
</dbReference>
<dbReference type="PANTHER" id="PTHR42973">
    <property type="entry name" value="BINDING OXIDOREDUCTASE, PUTATIVE (AFU_ORTHOLOGUE AFUA_1G17690)-RELATED"/>
    <property type="match status" value="1"/>
</dbReference>
<dbReference type="Pfam" id="PF01565">
    <property type="entry name" value="FAD_binding_4"/>
    <property type="match status" value="1"/>
</dbReference>
<comment type="cofactor">
    <cofactor evidence="1">
        <name>FAD</name>
        <dbReference type="ChEBI" id="CHEBI:57692"/>
    </cofactor>
</comment>
<organism evidence="7 8">
    <name type="scientific">Actinophytocola xinjiangensis</name>
    <dbReference type="NCBI Taxonomy" id="485602"/>
    <lineage>
        <taxon>Bacteria</taxon>
        <taxon>Bacillati</taxon>
        <taxon>Actinomycetota</taxon>
        <taxon>Actinomycetes</taxon>
        <taxon>Pseudonocardiales</taxon>
        <taxon>Pseudonocardiaceae</taxon>
    </lineage>
</organism>
<comment type="similarity">
    <text evidence="2">Belongs to the oxygen-dependent FAD-linked oxidoreductase family.</text>
</comment>
<evidence type="ECO:0000256" key="3">
    <source>
        <dbReference type="ARBA" id="ARBA00022630"/>
    </source>
</evidence>
<proteinExistence type="inferred from homology"/>
<keyword evidence="4" id="KW-0274">FAD</keyword>
<dbReference type="GO" id="GO:0016491">
    <property type="term" value="F:oxidoreductase activity"/>
    <property type="evidence" value="ECO:0007669"/>
    <property type="project" value="UniProtKB-KW"/>
</dbReference>
<evidence type="ECO:0000256" key="4">
    <source>
        <dbReference type="ARBA" id="ARBA00022827"/>
    </source>
</evidence>
<dbReference type="PROSITE" id="PS51387">
    <property type="entry name" value="FAD_PCMH"/>
    <property type="match status" value="1"/>
</dbReference>
<gene>
    <name evidence="7" type="ORF">BLA60_06750</name>
</gene>
<dbReference type="PANTHER" id="PTHR42973:SF39">
    <property type="entry name" value="FAD-BINDING PCMH-TYPE DOMAIN-CONTAINING PROTEIN"/>
    <property type="match status" value="1"/>
</dbReference>
<dbReference type="Gene3D" id="3.30.43.10">
    <property type="entry name" value="Uridine Diphospho-n-acetylenolpyruvylglucosamine Reductase, domain 2"/>
    <property type="match status" value="1"/>
</dbReference>
<accession>A0A7Z0WRE5</accession>
<reference evidence="7 8" key="1">
    <citation type="submission" date="2016-12" db="EMBL/GenBank/DDBJ databases">
        <title>The draft genome sequence of Actinophytocola xinjiangensis.</title>
        <authorList>
            <person name="Wang W."/>
            <person name="Yuan L."/>
        </authorList>
    </citation>
    <scope>NUCLEOTIDE SEQUENCE [LARGE SCALE GENOMIC DNA]</scope>
    <source>
        <strain evidence="7 8">CGMCC 4.4663</strain>
    </source>
</reference>
<dbReference type="Gene3D" id="3.30.465.10">
    <property type="match status" value="1"/>
</dbReference>
<comment type="caution">
    <text evidence="7">The sequence shown here is derived from an EMBL/GenBank/DDBJ whole genome shotgun (WGS) entry which is preliminary data.</text>
</comment>
<feature type="domain" description="FAD-binding PCMH-type" evidence="6">
    <location>
        <begin position="41"/>
        <end position="209"/>
    </location>
</feature>
<evidence type="ECO:0000313" key="7">
    <source>
        <dbReference type="EMBL" id="OLF12945.1"/>
    </source>
</evidence>
<dbReference type="InterPro" id="IPR012951">
    <property type="entry name" value="BBE"/>
</dbReference>
<sequence length="460" mass="49207">MAENNQGTTPVDRLRASVEGRVLVPGDADFEQACKVYLGGMDQRPDVVVQPADAADVARVVAIARDSGVPFGVKSGGHSPWALTNGGIVLHLASLRELDIDPESRTAWAGAGLTAGEFTKAAHEHGLALGFGDTPSVGLGGITVGGGVGYLYRRDGLTIDHLLAAEIVTADGQVRVVDADNDPDLFWAIRGGGGNFGVLTRMKYRLHELSTVYAGLLVLPATPETIAGYSKLSLEAPRALTSIVNMFAAPEMPFIPEDKVGTPVMLTMFVYAGEGEAAEQALAPFRNLAEPYADMIEQIPFPNIYEEEEDDWLPIAAARNLFMDDIDLADAEIMLERLAASTADMAAVQIRPLGGGVAADVAEDATAYGHRGRNFMLNLASIYSDLENADTHAAWVDDFTVTLQKGVPGVYVNFLEDDSAARIGEAYSEQTWARLRSVKQTYDPGNLFRVNNNIPPSGDN</sequence>
<dbReference type="InterPro" id="IPR016166">
    <property type="entry name" value="FAD-bd_PCMH"/>
</dbReference>
<keyword evidence="8" id="KW-1185">Reference proteome</keyword>
<dbReference type="AlphaFoldDB" id="A0A7Z0WRE5"/>
<dbReference type="InterPro" id="IPR050416">
    <property type="entry name" value="FAD-linked_Oxidoreductase"/>
</dbReference>
<dbReference type="InterPro" id="IPR016167">
    <property type="entry name" value="FAD-bd_PCMH_sub1"/>
</dbReference>
<evidence type="ECO:0000313" key="8">
    <source>
        <dbReference type="Proteomes" id="UP000185696"/>
    </source>
</evidence>
<keyword evidence="5" id="KW-0560">Oxidoreductase</keyword>
<dbReference type="RefSeq" id="WP_075131854.1">
    <property type="nucleotide sequence ID" value="NZ_MSIF01000002.1"/>
</dbReference>
<name>A0A7Z0WRE5_9PSEU</name>